<evidence type="ECO:0000256" key="5">
    <source>
        <dbReference type="ARBA" id="ARBA00047942"/>
    </source>
</evidence>
<sequence>LEPLPNIDFNLLTGNSLVGLLQVNAAAYSEQQKKHADLFAQGEYARVVAEKNRLIGLYRDTTAEYSKVDLAAIKQEVNQHRTAAQLVLNDLLLQEMGQAGVKFEQATWDDAKQKLGKPIKRALTTADVAQLKPFHWGFEFDQVLNERGGFDAIITNPPWEIVKPNAKEFFQGHSALVTKNKMTIKDFEKEQVKLLADQEIRVDWLDYASHFPHQSAWFRAAPQFSFQSAIVNGKKTGSDINLYKLFTEQCVNLLRAGGECGIVIPSGIYTDLGAKGLRDLLFGQCDVTGLFCFENRNEIFENVHRSFKFVVLTFEKGKATRQFPAAFMRHQVNELAAFPSPTDLLLSVELIRRLSPDSQSVMEFKSALDVQIAEKLLQFPLLGDTIDGKWNLRLSREFDMTNDSHLFKTAAGAGRLPLFE</sequence>
<feature type="non-terminal residue" evidence="7">
    <location>
        <position position="1"/>
    </location>
</feature>
<dbReference type="PANTHER" id="PTHR33841:SF1">
    <property type="entry name" value="DNA METHYLTRANSFERASE A"/>
    <property type="match status" value="1"/>
</dbReference>
<proteinExistence type="predicted"/>
<dbReference type="EC" id="2.1.1.72" evidence="1"/>
<dbReference type="InterPro" id="IPR002052">
    <property type="entry name" value="DNA_methylase_N6_adenine_CS"/>
</dbReference>
<feature type="non-terminal residue" evidence="7">
    <location>
        <position position="420"/>
    </location>
</feature>
<keyword evidence="7" id="KW-0547">Nucleotide-binding</keyword>
<dbReference type="AlphaFoldDB" id="A0A839HM24"/>
<dbReference type="InterPro" id="IPR011639">
    <property type="entry name" value="MethylTrfase_TaqI-like_dom"/>
</dbReference>
<dbReference type="RefSeq" id="WP_202985581.1">
    <property type="nucleotide sequence ID" value="NZ_JABVCQ010000078.1"/>
</dbReference>
<dbReference type="GO" id="GO:0003676">
    <property type="term" value="F:nucleic acid binding"/>
    <property type="evidence" value="ECO:0007669"/>
    <property type="project" value="InterPro"/>
</dbReference>
<organism evidence="7 8">
    <name type="scientific">Thiospirillum jenense</name>
    <dbReference type="NCBI Taxonomy" id="1653858"/>
    <lineage>
        <taxon>Bacteria</taxon>
        <taxon>Pseudomonadati</taxon>
        <taxon>Pseudomonadota</taxon>
        <taxon>Gammaproteobacteria</taxon>
        <taxon>Chromatiales</taxon>
        <taxon>Chromatiaceae</taxon>
        <taxon>Thiospirillum</taxon>
    </lineage>
</organism>
<reference evidence="7 8" key="1">
    <citation type="journal article" date="2020" name="Arch. Microbiol.">
        <title>The genome sequence of the giant phototrophic gammaproteobacterium Thiospirillum jenense gives insight into its physiological properties and phylogenetic relationships.</title>
        <authorList>
            <person name="Imhoff J.F."/>
            <person name="Meyer T.E."/>
            <person name="Kyndt J.A."/>
        </authorList>
    </citation>
    <scope>NUCLEOTIDE SEQUENCE [LARGE SCALE GENOMIC DNA]</scope>
    <source>
        <strain evidence="7 8">DSM 216</strain>
    </source>
</reference>
<gene>
    <name evidence="7" type="ORF">HUK38_14580</name>
</gene>
<accession>A0A839HM24</accession>
<dbReference type="Gene3D" id="3.40.50.150">
    <property type="entry name" value="Vaccinia Virus protein VP39"/>
    <property type="match status" value="1"/>
</dbReference>
<dbReference type="InterPro" id="IPR050953">
    <property type="entry name" value="N4_N6_ade-DNA_methylase"/>
</dbReference>
<keyword evidence="7" id="KW-0067">ATP-binding</keyword>
<evidence type="ECO:0000313" key="7">
    <source>
        <dbReference type="EMBL" id="MBB1127427.1"/>
    </source>
</evidence>
<keyword evidence="3" id="KW-0808">Transferase</keyword>
<evidence type="ECO:0000256" key="2">
    <source>
        <dbReference type="ARBA" id="ARBA00022603"/>
    </source>
</evidence>
<dbReference type="GO" id="GO:0032259">
    <property type="term" value="P:methylation"/>
    <property type="evidence" value="ECO:0007669"/>
    <property type="project" value="UniProtKB-KW"/>
</dbReference>
<dbReference type="GO" id="GO:0009007">
    <property type="term" value="F:site-specific DNA-methyltransferase (adenine-specific) activity"/>
    <property type="evidence" value="ECO:0007669"/>
    <property type="project" value="UniProtKB-EC"/>
</dbReference>
<evidence type="ECO:0000313" key="8">
    <source>
        <dbReference type="Proteomes" id="UP000548632"/>
    </source>
</evidence>
<comment type="catalytic activity">
    <reaction evidence="5">
        <text>a 2'-deoxyadenosine in DNA + S-adenosyl-L-methionine = an N(6)-methyl-2'-deoxyadenosine in DNA + S-adenosyl-L-homocysteine + H(+)</text>
        <dbReference type="Rhea" id="RHEA:15197"/>
        <dbReference type="Rhea" id="RHEA-COMP:12418"/>
        <dbReference type="Rhea" id="RHEA-COMP:12419"/>
        <dbReference type="ChEBI" id="CHEBI:15378"/>
        <dbReference type="ChEBI" id="CHEBI:57856"/>
        <dbReference type="ChEBI" id="CHEBI:59789"/>
        <dbReference type="ChEBI" id="CHEBI:90615"/>
        <dbReference type="ChEBI" id="CHEBI:90616"/>
        <dbReference type="EC" id="2.1.1.72"/>
    </reaction>
</comment>
<evidence type="ECO:0000256" key="3">
    <source>
        <dbReference type="ARBA" id="ARBA00022679"/>
    </source>
</evidence>
<comment type="caution">
    <text evidence="7">The sequence shown here is derived from an EMBL/GenBank/DDBJ whole genome shotgun (WGS) entry which is preliminary data.</text>
</comment>
<protein>
    <recommendedName>
        <fullName evidence="1">site-specific DNA-methyltransferase (adenine-specific)</fullName>
        <ecNumber evidence="1">2.1.1.72</ecNumber>
    </recommendedName>
</protein>
<dbReference type="PROSITE" id="PS00092">
    <property type="entry name" value="N6_MTASE"/>
    <property type="match status" value="1"/>
</dbReference>
<keyword evidence="2" id="KW-0489">Methyltransferase</keyword>
<evidence type="ECO:0000256" key="4">
    <source>
        <dbReference type="ARBA" id="ARBA00022691"/>
    </source>
</evidence>
<dbReference type="InterPro" id="IPR029063">
    <property type="entry name" value="SAM-dependent_MTases_sf"/>
</dbReference>
<dbReference type="Pfam" id="PF07669">
    <property type="entry name" value="Eco57I"/>
    <property type="match status" value="2"/>
</dbReference>
<dbReference type="SUPFAM" id="SSF53335">
    <property type="entry name" value="S-adenosyl-L-methionine-dependent methyltransferases"/>
    <property type="match status" value="1"/>
</dbReference>
<feature type="domain" description="Type II methyltransferase M.TaqI-like" evidence="6">
    <location>
        <begin position="95"/>
        <end position="178"/>
    </location>
</feature>
<keyword evidence="4" id="KW-0949">S-adenosyl-L-methionine</keyword>
<dbReference type="GO" id="GO:0005524">
    <property type="term" value="F:ATP binding"/>
    <property type="evidence" value="ECO:0007669"/>
    <property type="project" value="UniProtKB-KW"/>
</dbReference>
<dbReference type="PANTHER" id="PTHR33841">
    <property type="entry name" value="DNA METHYLTRANSFERASE YEEA-RELATED"/>
    <property type="match status" value="1"/>
</dbReference>
<evidence type="ECO:0000256" key="1">
    <source>
        <dbReference type="ARBA" id="ARBA00011900"/>
    </source>
</evidence>
<name>A0A839HM24_9GAMM</name>
<dbReference type="Proteomes" id="UP000548632">
    <property type="component" value="Unassembled WGS sequence"/>
</dbReference>
<dbReference type="GO" id="GO:0006304">
    <property type="term" value="P:DNA modification"/>
    <property type="evidence" value="ECO:0007669"/>
    <property type="project" value="InterPro"/>
</dbReference>
<evidence type="ECO:0000259" key="6">
    <source>
        <dbReference type="Pfam" id="PF07669"/>
    </source>
</evidence>
<dbReference type="EMBL" id="JABVCQ010000078">
    <property type="protein sequence ID" value="MBB1127427.1"/>
    <property type="molecule type" value="Genomic_DNA"/>
</dbReference>
<keyword evidence="8" id="KW-1185">Reference proteome</keyword>
<feature type="domain" description="Type II methyltransferase M.TaqI-like" evidence="6">
    <location>
        <begin position="236"/>
        <end position="300"/>
    </location>
</feature>